<name>A0AAU7EZY5_9PSED</name>
<gene>
    <name evidence="1" type="ORF">ABHN08_05410</name>
</gene>
<sequence>MDYVKTLKKLYKAPDLSASMIIDTFQRRNGISVAVEKVDVGKPGFKIISDKGVFLLLERPIDYYNSNWGRITNIQSLMLNYGIPVPLYLGQGDMTESFQKTTVSKDPAAAVEKWLYEVFEIDLAAAYFLNYFSKSEALKDYRLIIFEAIESFYMGLDHAAIMSLIPVFEGGLRNLQNLILDENKGNVTSAVFEKRLREILKKWGGRRVSDYDWHPGMHGIDGIEVDFYTHICPQSDVINCFRLFFKNVLYKPSESHDEGFNRHLILHMLGNNFSRATNFYRIFLALTHITFVESLSNQNVPFFWPGYDDESRQLGQYLKRISTIMDGRRNLIKRFGLPGYR</sequence>
<reference evidence="1" key="1">
    <citation type="submission" date="2024-05" db="EMBL/GenBank/DDBJ databases">
        <title>Draft genome sequence of Pseudomonas iranensis M7D1.</title>
        <authorList>
            <person name="Miller S.L."/>
            <person name="Nsubuga A."/>
            <person name="Lu N."/>
            <person name="King J."/>
            <person name="Shears P."/>
            <person name="Lawson P.A."/>
        </authorList>
    </citation>
    <scope>NUCLEOTIDE SEQUENCE</scope>
    <source>
        <strain evidence="1">M7D1</strain>
    </source>
</reference>
<protein>
    <recommendedName>
        <fullName evidence="2">Aminoglycoside phosphotransferase domain-containing protein</fullName>
    </recommendedName>
</protein>
<dbReference type="EMBL" id="CP157354">
    <property type="protein sequence ID" value="XBL97410.1"/>
    <property type="molecule type" value="Genomic_DNA"/>
</dbReference>
<dbReference type="AlphaFoldDB" id="A0AAU7EZY5"/>
<accession>A0AAU7EZY5</accession>
<evidence type="ECO:0000313" key="1">
    <source>
        <dbReference type="EMBL" id="XBL97410.1"/>
    </source>
</evidence>
<organism evidence="1">
    <name type="scientific">Pseudomonas iranensis</name>
    <dbReference type="NCBI Taxonomy" id="2745503"/>
    <lineage>
        <taxon>Bacteria</taxon>
        <taxon>Pseudomonadati</taxon>
        <taxon>Pseudomonadota</taxon>
        <taxon>Gammaproteobacteria</taxon>
        <taxon>Pseudomonadales</taxon>
        <taxon>Pseudomonadaceae</taxon>
        <taxon>Pseudomonas</taxon>
    </lineage>
</organism>
<proteinExistence type="predicted"/>
<evidence type="ECO:0008006" key="2">
    <source>
        <dbReference type="Google" id="ProtNLM"/>
    </source>
</evidence>